<organism evidence="2 3">
    <name type="scientific">Thermogemmata fonticola</name>
    <dbReference type="NCBI Taxonomy" id="2755323"/>
    <lineage>
        <taxon>Bacteria</taxon>
        <taxon>Pseudomonadati</taxon>
        <taxon>Planctomycetota</taxon>
        <taxon>Planctomycetia</taxon>
        <taxon>Gemmatales</taxon>
        <taxon>Gemmataceae</taxon>
        <taxon>Thermogemmata</taxon>
    </lineage>
</organism>
<protein>
    <submittedName>
        <fullName evidence="2">Uncharacterized protein</fullName>
    </submittedName>
</protein>
<comment type="caution">
    <text evidence="2">The sequence shown here is derived from an EMBL/GenBank/DDBJ whole genome shotgun (WGS) entry which is preliminary data.</text>
</comment>
<sequence>MRTGDDEAAFRIFDRLSRYEGEAPPGLVDGAKLGRDLLDPDLTPTEKADQFFDLFPGRIIHIYNADQGDEPAGLSPPDDRDEPARSVLPLDQPTMTWLTRNDLFTSAFRSLERGDLEEADRVFAEFLERTKDDPSASLRATVMLARNAIEAQRSSRESATEPEQVISRCLHSLLSSSRLEATCR</sequence>
<name>A0A7V8VAX3_9BACT</name>
<dbReference type="AlphaFoldDB" id="A0A7V8VAX3"/>
<keyword evidence="3" id="KW-1185">Reference proteome</keyword>
<evidence type="ECO:0000256" key="1">
    <source>
        <dbReference type="SAM" id="MobiDB-lite"/>
    </source>
</evidence>
<evidence type="ECO:0000313" key="3">
    <source>
        <dbReference type="Proteomes" id="UP000542342"/>
    </source>
</evidence>
<dbReference type="Proteomes" id="UP000542342">
    <property type="component" value="Unassembled WGS sequence"/>
</dbReference>
<evidence type="ECO:0000313" key="2">
    <source>
        <dbReference type="EMBL" id="MBA2224684.1"/>
    </source>
</evidence>
<gene>
    <name evidence="2" type="ORF">H0921_00740</name>
</gene>
<accession>A0A7V8VAX3</accession>
<proteinExistence type="predicted"/>
<feature type="region of interest" description="Disordered" evidence="1">
    <location>
        <begin position="67"/>
        <end position="87"/>
    </location>
</feature>
<dbReference type="RefSeq" id="WP_194536116.1">
    <property type="nucleotide sequence ID" value="NZ_JACEFB010000001.1"/>
</dbReference>
<reference evidence="2 3" key="1">
    <citation type="submission" date="2020-07" db="EMBL/GenBank/DDBJ databases">
        <title>Thermogemmata thermophila gen. nov., sp. nov., a novel moderate thermophilic planctomycete from a Kamchatka hot spring.</title>
        <authorList>
            <person name="Elcheninov A.G."/>
            <person name="Podosokorskaya O.A."/>
            <person name="Kovaleva O.L."/>
            <person name="Novikov A."/>
            <person name="Bonch-Osmolovskaya E.A."/>
            <person name="Toshchakov S.V."/>
            <person name="Kublanov I.V."/>
        </authorList>
    </citation>
    <scope>NUCLEOTIDE SEQUENCE [LARGE SCALE GENOMIC DNA]</scope>
    <source>
        <strain evidence="2 3">2918</strain>
    </source>
</reference>
<dbReference type="EMBL" id="JACEFB010000001">
    <property type="protein sequence ID" value="MBA2224684.1"/>
    <property type="molecule type" value="Genomic_DNA"/>
</dbReference>